<dbReference type="AlphaFoldDB" id="D6WDL0"/>
<dbReference type="EMBL" id="KQ971322">
    <property type="protein sequence ID" value="EEZ99959.1"/>
    <property type="molecule type" value="Genomic_DNA"/>
</dbReference>
<keyword evidence="2" id="KW-1185">Reference proteome</keyword>
<reference evidence="1 2" key="1">
    <citation type="journal article" date="2008" name="Nature">
        <title>The genome of the model beetle and pest Tribolium castaneum.</title>
        <authorList>
            <consortium name="Tribolium Genome Sequencing Consortium"/>
            <person name="Richards S."/>
            <person name="Gibbs R.A."/>
            <person name="Weinstock G.M."/>
            <person name="Brown S.J."/>
            <person name="Denell R."/>
            <person name="Beeman R.W."/>
            <person name="Gibbs R."/>
            <person name="Beeman R.W."/>
            <person name="Brown S.J."/>
            <person name="Bucher G."/>
            <person name="Friedrich M."/>
            <person name="Grimmelikhuijzen C.J."/>
            <person name="Klingler M."/>
            <person name="Lorenzen M."/>
            <person name="Richards S."/>
            <person name="Roth S."/>
            <person name="Schroder R."/>
            <person name="Tautz D."/>
            <person name="Zdobnov E.M."/>
            <person name="Muzny D."/>
            <person name="Gibbs R.A."/>
            <person name="Weinstock G.M."/>
            <person name="Attaway T."/>
            <person name="Bell S."/>
            <person name="Buhay C.J."/>
            <person name="Chandrabose M.N."/>
            <person name="Chavez D."/>
            <person name="Clerk-Blankenburg K.P."/>
            <person name="Cree A."/>
            <person name="Dao M."/>
            <person name="Davis C."/>
            <person name="Chacko J."/>
            <person name="Dinh H."/>
            <person name="Dugan-Rocha S."/>
            <person name="Fowler G."/>
            <person name="Garner T.T."/>
            <person name="Garnes J."/>
            <person name="Gnirke A."/>
            <person name="Hawes A."/>
            <person name="Hernandez J."/>
            <person name="Hines S."/>
            <person name="Holder M."/>
            <person name="Hume J."/>
            <person name="Jhangiani S.N."/>
            <person name="Joshi V."/>
            <person name="Khan Z.M."/>
            <person name="Jackson L."/>
            <person name="Kovar C."/>
            <person name="Kowis A."/>
            <person name="Lee S."/>
            <person name="Lewis L.R."/>
            <person name="Margolis J."/>
            <person name="Morgan M."/>
            <person name="Nazareth L.V."/>
            <person name="Nguyen N."/>
            <person name="Okwuonu G."/>
            <person name="Parker D."/>
            <person name="Richards S."/>
            <person name="Ruiz S.J."/>
            <person name="Santibanez J."/>
            <person name="Savard J."/>
            <person name="Scherer S.E."/>
            <person name="Schneider B."/>
            <person name="Sodergren E."/>
            <person name="Tautz D."/>
            <person name="Vattahil S."/>
            <person name="Villasana D."/>
            <person name="White C.S."/>
            <person name="Wright R."/>
            <person name="Park Y."/>
            <person name="Beeman R.W."/>
            <person name="Lord J."/>
            <person name="Oppert B."/>
            <person name="Lorenzen M."/>
            <person name="Brown S."/>
            <person name="Wang L."/>
            <person name="Savard J."/>
            <person name="Tautz D."/>
            <person name="Richards S."/>
            <person name="Weinstock G."/>
            <person name="Gibbs R.A."/>
            <person name="Liu Y."/>
            <person name="Worley K."/>
            <person name="Weinstock G."/>
            <person name="Elsik C.G."/>
            <person name="Reese J.T."/>
            <person name="Elhaik E."/>
            <person name="Landan G."/>
            <person name="Graur D."/>
            <person name="Arensburger P."/>
            <person name="Atkinson P."/>
            <person name="Beeman R.W."/>
            <person name="Beidler J."/>
            <person name="Brown S.J."/>
            <person name="Demuth J.P."/>
            <person name="Drury D.W."/>
            <person name="Du Y.Z."/>
            <person name="Fujiwara H."/>
            <person name="Lorenzen M."/>
            <person name="Maselli V."/>
            <person name="Osanai M."/>
            <person name="Park Y."/>
            <person name="Robertson H.M."/>
            <person name="Tu Z."/>
            <person name="Wang J.J."/>
            <person name="Wang S."/>
            <person name="Richards S."/>
            <person name="Song H."/>
            <person name="Zhang L."/>
            <person name="Sodergren E."/>
            <person name="Werner D."/>
            <person name="Stanke M."/>
            <person name="Morgenstern B."/>
            <person name="Solovyev V."/>
            <person name="Kosarev P."/>
            <person name="Brown G."/>
            <person name="Chen H.C."/>
            <person name="Ermolaeva O."/>
            <person name="Hlavina W."/>
            <person name="Kapustin Y."/>
            <person name="Kiryutin B."/>
            <person name="Kitts P."/>
            <person name="Maglott D."/>
            <person name="Pruitt K."/>
            <person name="Sapojnikov V."/>
            <person name="Souvorov A."/>
            <person name="Mackey A.J."/>
            <person name="Waterhouse R.M."/>
            <person name="Wyder S."/>
            <person name="Zdobnov E.M."/>
            <person name="Zdobnov E.M."/>
            <person name="Wyder S."/>
            <person name="Kriventseva E.V."/>
            <person name="Kadowaki T."/>
            <person name="Bork P."/>
            <person name="Aranda M."/>
            <person name="Bao R."/>
            <person name="Beermann A."/>
            <person name="Berns N."/>
            <person name="Bolognesi R."/>
            <person name="Bonneton F."/>
            <person name="Bopp D."/>
            <person name="Brown S.J."/>
            <person name="Bucher G."/>
            <person name="Butts T."/>
            <person name="Chaumot A."/>
            <person name="Denell R.E."/>
            <person name="Ferrier D.E."/>
            <person name="Friedrich M."/>
            <person name="Gordon C.M."/>
            <person name="Jindra M."/>
            <person name="Klingler M."/>
            <person name="Lan Q."/>
            <person name="Lattorff H.M."/>
            <person name="Laudet V."/>
            <person name="von Levetsow C."/>
            <person name="Liu Z."/>
            <person name="Lutz R."/>
            <person name="Lynch J.A."/>
            <person name="da Fonseca R.N."/>
            <person name="Posnien N."/>
            <person name="Reuter R."/>
            <person name="Roth S."/>
            <person name="Savard J."/>
            <person name="Schinko J.B."/>
            <person name="Schmitt C."/>
            <person name="Schoppmeier M."/>
            <person name="Schroder R."/>
            <person name="Shippy T.D."/>
            <person name="Simonnet F."/>
            <person name="Marques-Souza H."/>
            <person name="Tautz D."/>
            <person name="Tomoyasu Y."/>
            <person name="Trauner J."/>
            <person name="Van der Zee M."/>
            <person name="Vervoort M."/>
            <person name="Wittkopp N."/>
            <person name="Wimmer E.A."/>
            <person name="Yang X."/>
            <person name="Jones A.K."/>
            <person name="Sattelle D.B."/>
            <person name="Ebert P.R."/>
            <person name="Nelson D."/>
            <person name="Scott J.G."/>
            <person name="Beeman R.W."/>
            <person name="Muthukrishnan S."/>
            <person name="Kramer K.J."/>
            <person name="Arakane Y."/>
            <person name="Beeman R.W."/>
            <person name="Zhu Q."/>
            <person name="Hogenkamp D."/>
            <person name="Dixit R."/>
            <person name="Oppert B."/>
            <person name="Jiang H."/>
            <person name="Zou Z."/>
            <person name="Marshall J."/>
            <person name="Elpidina E."/>
            <person name="Vinokurov K."/>
            <person name="Oppert C."/>
            <person name="Zou Z."/>
            <person name="Evans J."/>
            <person name="Lu Z."/>
            <person name="Zhao P."/>
            <person name="Sumathipala N."/>
            <person name="Altincicek B."/>
            <person name="Vilcinskas A."/>
            <person name="Williams M."/>
            <person name="Hultmark D."/>
            <person name="Hetru C."/>
            <person name="Jiang H."/>
            <person name="Grimmelikhuijzen C.J."/>
            <person name="Hauser F."/>
            <person name="Cazzamali G."/>
            <person name="Williamson M."/>
            <person name="Park Y."/>
            <person name="Li B."/>
            <person name="Tanaka Y."/>
            <person name="Predel R."/>
            <person name="Neupert S."/>
            <person name="Schachtner J."/>
            <person name="Verleyen P."/>
            <person name="Raible F."/>
            <person name="Bork P."/>
            <person name="Friedrich M."/>
            <person name="Walden K.K."/>
            <person name="Robertson H.M."/>
            <person name="Angeli S."/>
            <person name="Foret S."/>
            <person name="Bucher G."/>
            <person name="Schuetz S."/>
            <person name="Maleszka R."/>
            <person name="Wimmer E.A."/>
            <person name="Beeman R.W."/>
            <person name="Lorenzen M."/>
            <person name="Tomoyasu Y."/>
            <person name="Miller S.C."/>
            <person name="Grossmann D."/>
            <person name="Bucher G."/>
        </authorList>
    </citation>
    <scope>NUCLEOTIDE SEQUENCE [LARGE SCALE GENOMIC DNA]</scope>
    <source>
        <strain evidence="1 2">Georgia GA2</strain>
    </source>
</reference>
<protein>
    <submittedName>
        <fullName evidence="1">Uncharacterized protein</fullName>
    </submittedName>
</protein>
<organism evidence="1 2">
    <name type="scientific">Tribolium castaneum</name>
    <name type="common">Red flour beetle</name>
    <dbReference type="NCBI Taxonomy" id="7070"/>
    <lineage>
        <taxon>Eukaryota</taxon>
        <taxon>Metazoa</taxon>
        <taxon>Ecdysozoa</taxon>
        <taxon>Arthropoda</taxon>
        <taxon>Hexapoda</taxon>
        <taxon>Insecta</taxon>
        <taxon>Pterygota</taxon>
        <taxon>Neoptera</taxon>
        <taxon>Endopterygota</taxon>
        <taxon>Coleoptera</taxon>
        <taxon>Polyphaga</taxon>
        <taxon>Cucujiformia</taxon>
        <taxon>Tenebrionidae</taxon>
        <taxon>Tenebrionidae incertae sedis</taxon>
        <taxon>Tribolium</taxon>
    </lineage>
</organism>
<proteinExistence type="predicted"/>
<sequence>MASATAGKLKFRRFPENSLRFDDLCANYGSFINTRDGRLLGGTALFLGVIEKIDGRFDGFSAGSFSKARRWMMATMAGIMTNTKTVVCTKFSISSFPERASPFQPPHHNHIKEC</sequence>
<reference evidence="1 2" key="2">
    <citation type="journal article" date="2010" name="Nucleic Acids Res.">
        <title>BeetleBase in 2010: revisions to provide comprehensive genomic information for Tribolium castaneum.</title>
        <authorList>
            <person name="Kim H.S."/>
            <person name="Murphy T."/>
            <person name="Xia J."/>
            <person name="Caragea D."/>
            <person name="Park Y."/>
            <person name="Beeman R.W."/>
            <person name="Lorenzen M.D."/>
            <person name="Butcher S."/>
            <person name="Manak J.R."/>
            <person name="Brown S.J."/>
        </authorList>
    </citation>
    <scope>GENOME REANNOTATION</scope>
    <source>
        <strain evidence="1 2">Georgia GA2</strain>
    </source>
</reference>
<name>D6WDL0_TRICA</name>
<dbReference type="HOGENOM" id="CLU_2124225_0_0_1"/>
<gene>
    <name evidence="1" type="primary">GLEAN_02755</name>
    <name evidence="1" type="ORF">TcasGA2_TC002755</name>
</gene>
<evidence type="ECO:0000313" key="1">
    <source>
        <dbReference type="EMBL" id="EEZ99959.1"/>
    </source>
</evidence>
<accession>D6WDL0</accession>
<dbReference type="Proteomes" id="UP000007266">
    <property type="component" value="Linkage group 3"/>
</dbReference>
<evidence type="ECO:0000313" key="2">
    <source>
        <dbReference type="Proteomes" id="UP000007266"/>
    </source>
</evidence>